<evidence type="ECO:0000256" key="8">
    <source>
        <dbReference type="ARBA" id="ARBA00023180"/>
    </source>
</evidence>
<dbReference type="FunFam" id="2.60.40.10:FF:000088">
    <property type="entry name" value="Butyrophilin subfamily 1 member A1"/>
    <property type="match status" value="2"/>
</dbReference>
<dbReference type="Gene3D" id="2.60.40.10">
    <property type="entry name" value="Immunoglobulins"/>
    <property type="match status" value="4"/>
</dbReference>
<dbReference type="CDD" id="cd05713">
    <property type="entry name" value="IgV_MOG_like"/>
    <property type="match status" value="2"/>
</dbReference>
<dbReference type="InterPro" id="IPR043136">
    <property type="entry name" value="B30.2/SPRY_sf"/>
</dbReference>
<evidence type="ECO:0008006" key="17">
    <source>
        <dbReference type="Google" id="ProtNLM"/>
    </source>
</evidence>
<sequence length="1408" mass="157773">MTGSYTLPVGYYGTGDLSLVILNGITPSTSGSGTLLLKDFPWAAAQTSLLLLLGLLLAALGFIWKLRQEKERERWTKGWRKAQKVDAHVTLDPDAAYSELFLSEDHRSVRWRKSWQDLPKKPESFSFEPCVLGHESFSSGRHYWEAEVGDRTYWELGNGFWAMELYAGKYQALTSPRTVLPLSEAPSRVGMFSDYEAGDVSFYSVADGSHIVVRVSGSLQRIPISTDFCSRLLFNPPTRLCGPCSQRQFPVHVSRQQMKMALSLDFPLPHLLVCIILVQLLTSCSAQFAVIGPPGPILAMVGEDAELPCHLSPKMSAENMELKWVRSSLRQVVFMYAHGKEVEDRQTAEYRGRTEILRDGITAGKAALQIHSVRASDSGNYLCYFQDGNFYEKALVELKVAALGSDLHIELKGHEDGGIHLGCTSTGWYPQPQIQWRDAKGQNMPAVAAPPATDGAGLYAVTSSLTVKSSSGEGVSCIIRNPLLNQEKTAQISIAETLEYELKWRKIQYMASGKKSQAYPEWKKALFQAADVILDPNTANPILLVSDDQRSLQRADKRQNLPDNPKRFDWHYCVLGCKSFTSGRHYWEVEVRDRKEWHVGVCRENVERKCWIKMTPENGFWTMGLSDGNDYRALTDPRTKLTIANPPQKVGIFLDYETGEVSFYNAADGSHVYTFPHTSFSGPLWPVFRILTLEPTALTICPALTGVGSSSVPDLEPDLSLETSVALGSADENGEPQAEVTSLLLPAQPEAEGLFPTSNKSQPVRITVGVYGGHTPLGSFKVNSQSHRSSASLHWLCRGNRMFVLILNYWVGHPEPSVFLFTLCWEAKLNFTAAKSNGSLLFFHLLSLFAAVSVQFTVLGPADPILAMVGEDTKLHCHLSPEKNAEGMEVRWFRTQFSPAVFVYKGHRERTEEQMEEYRGRTTFVSEAISKGSVGLIIHNVTAHENGIYRCYFQEGRSYDEAIMYLMVAGLGSKPVIEMKGHEDGGIRLECTSVGWYPEPRAVWRDPYGEIMPPLEEAYTTNADGLFMVTMAVIIMDESVRNVTCSVNNTLLNQEKETVIFIPESFIPSTSPWMVALTVILPSLLLIIAGSICLVKKLQMEKKLLSMQIEIENEEKEIARKELGKERVEKEKERLIKEQLHEELRWRRSLLHAADVVLDPDTAHPELFLSEDRRSVRRGPSRQSLPDNPERFDCQPCVLGLENYSSGRHYWEVEVENVMVWAVGVCRDSVKRKGEALLVPQNGFWTLEMFENKYRVLSSPKKILPLKERLRRVGIFLDYEAGDVSFYNMRDRSHIYTCPRSPFSGPLRPFFRLGSDDSPLFICPAFTGAQGVTVPEGGLGRDPPQPPGPIPRSQSQVESPGHLYYHSTAPPGGKPPSFLLVTEENLLQRSPGHLLKPQPHLSLIRLLL</sequence>
<dbReference type="GO" id="GO:0009897">
    <property type="term" value="C:external side of plasma membrane"/>
    <property type="evidence" value="ECO:0007669"/>
    <property type="project" value="TreeGrafter"/>
</dbReference>
<dbReference type="PROSITE" id="PS50188">
    <property type="entry name" value="B302_SPRY"/>
    <property type="match status" value="3"/>
</dbReference>
<dbReference type="Pfam" id="PF22705">
    <property type="entry name" value="C2-set_3"/>
    <property type="match status" value="2"/>
</dbReference>
<feature type="transmembrane region" description="Helical" evidence="12">
    <location>
        <begin position="42"/>
        <end position="64"/>
    </location>
</feature>
<gene>
    <name evidence="15" type="ORF">EI555_001633</name>
</gene>
<dbReference type="InterPro" id="IPR001870">
    <property type="entry name" value="B30.2/SPRY"/>
</dbReference>
<dbReference type="CDD" id="cd15819">
    <property type="entry name" value="SPRY_PRY_BTN1_2"/>
    <property type="match status" value="1"/>
</dbReference>
<dbReference type="SMART" id="SM00406">
    <property type="entry name" value="IGv"/>
    <property type="match status" value="2"/>
</dbReference>
<dbReference type="InterPro" id="IPR053896">
    <property type="entry name" value="BTN3A2-like_Ig-C"/>
</dbReference>
<dbReference type="SUPFAM" id="SSF48726">
    <property type="entry name" value="Immunoglobulin"/>
    <property type="match status" value="4"/>
</dbReference>
<keyword evidence="5 12" id="KW-1133">Transmembrane helix</keyword>
<evidence type="ECO:0000256" key="7">
    <source>
        <dbReference type="ARBA" id="ARBA00023157"/>
    </source>
</evidence>
<dbReference type="CDD" id="cd15820">
    <property type="entry name" value="SPRY_PRY_BTN3"/>
    <property type="match status" value="1"/>
</dbReference>
<dbReference type="Gene3D" id="2.60.120.920">
    <property type="match status" value="4"/>
</dbReference>
<name>A0A4U1EJT5_MONMO</name>
<feature type="domain" description="Ig-like" evidence="14">
    <location>
        <begin position="269"/>
        <end position="396"/>
    </location>
</feature>
<feature type="domain" description="B30.2/SPRY" evidence="13">
    <location>
        <begin position="1136"/>
        <end position="1329"/>
    </location>
</feature>
<dbReference type="InterPro" id="IPR037958">
    <property type="entry name" value="SPRY/PRY_BTN1/2"/>
</dbReference>
<keyword evidence="7" id="KW-1015">Disulfide bond</keyword>
<keyword evidence="9" id="KW-0393">Immunoglobulin domain</keyword>
<evidence type="ECO:0000313" key="16">
    <source>
        <dbReference type="Proteomes" id="UP000308365"/>
    </source>
</evidence>
<dbReference type="InterPro" id="IPR003879">
    <property type="entry name" value="Butyrophylin_SPRY"/>
</dbReference>
<organism evidence="15 16">
    <name type="scientific">Monodon monoceros</name>
    <name type="common">Narwhal</name>
    <name type="synonym">Ceratodon monodon</name>
    <dbReference type="NCBI Taxonomy" id="40151"/>
    <lineage>
        <taxon>Eukaryota</taxon>
        <taxon>Metazoa</taxon>
        <taxon>Chordata</taxon>
        <taxon>Craniata</taxon>
        <taxon>Vertebrata</taxon>
        <taxon>Euteleostomi</taxon>
        <taxon>Mammalia</taxon>
        <taxon>Eutheria</taxon>
        <taxon>Laurasiatheria</taxon>
        <taxon>Artiodactyla</taxon>
        <taxon>Whippomorpha</taxon>
        <taxon>Cetacea</taxon>
        <taxon>Odontoceti</taxon>
        <taxon>Monodontidae</taxon>
        <taxon>Monodon</taxon>
    </lineage>
</organism>
<dbReference type="InterPro" id="IPR050504">
    <property type="entry name" value="IgSF_BTN/MOG"/>
</dbReference>
<dbReference type="GO" id="GO:0001817">
    <property type="term" value="P:regulation of cytokine production"/>
    <property type="evidence" value="ECO:0007669"/>
    <property type="project" value="TreeGrafter"/>
</dbReference>
<keyword evidence="3 12" id="KW-0812">Transmembrane</keyword>
<reference evidence="16" key="1">
    <citation type="journal article" date="2019" name="IScience">
        <title>Narwhal Genome Reveals Long-Term Low Genetic Diversity despite Current Large Abundance Size.</title>
        <authorList>
            <person name="Westbury M.V."/>
            <person name="Petersen B."/>
            <person name="Garde E."/>
            <person name="Heide-Jorgensen M.P."/>
            <person name="Lorenzen E.D."/>
        </authorList>
    </citation>
    <scope>NUCLEOTIDE SEQUENCE [LARGE SCALE GENOMIC DNA]</scope>
</reference>
<comment type="subcellular location">
    <subcellularLocation>
        <location evidence="1">Membrane</location>
        <topology evidence="1">Single-pass type I membrane protein</topology>
    </subcellularLocation>
</comment>
<dbReference type="PROSITE" id="PS50835">
    <property type="entry name" value="IG_LIKE"/>
    <property type="match status" value="3"/>
</dbReference>
<proteinExistence type="inferred from homology"/>
<feature type="transmembrane region" description="Helical" evidence="12">
    <location>
        <begin position="1073"/>
        <end position="1095"/>
    </location>
</feature>
<dbReference type="PANTHER" id="PTHR24100:SF139">
    <property type="entry name" value="BUTYROPHILIN SUBFAMILY 2 MEMBER A2"/>
    <property type="match status" value="1"/>
</dbReference>
<keyword evidence="10" id="KW-0175">Coiled coil</keyword>
<dbReference type="Pfam" id="PF07686">
    <property type="entry name" value="V-set"/>
    <property type="match status" value="2"/>
</dbReference>
<dbReference type="InterPro" id="IPR013106">
    <property type="entry name" value="Ig_V-set"/>
</dbReference>
<dbReference type="Pfam" id="PF13765">
    <property type="entry name" value="PRY"/>
    <property type="match status" value="3"/>
</dbReference>
<dbReference type="GO" id="GO:0050852">
    <property type="term" value="P:T cell receptor signaling pathway"/>
    <property type="evidence" value="ECO:0007669"/>
    <property type="project" value="TreeGrafter"/>
</dbReference>
<evidence type="ECO:0000256" key="6">
    <source>
        <dbReference type="ARBA" id="ARBA00023136"/>
    </source>
</evidence>
<evidence type="ECO:0000256" key="1">
    <source>
        <dbReference type="ARBA" id="ARBA00004479"/>
    </source>
</evidence>
<evidence type="ECO:0000256" key="12">
    <source>
        <dbReference type="SAM" id="Phobius"/>
    </source>
</evidence>
<dbReference type="InterPro" id="IPR036179">
    <property type="entry name" value="Ig-like_dom_sf"/>
</dbReference>
<dbReference type="InterPro" id="IPR013320">
    <property type="entry name" value="ConA-like_dom_sf"/>
</dbReference>
<evidence type="ECO:0000256" key="9">
    <source>
        <dbReference type="ARBA" id="ARBA00023319"/>
    </source>
</evidence>
<dbReference type="InterPro" id="IPR037954">
    <property type="entry name" value="SPRY_PRY_BTN3"/>
</dbReference>
<feature type="domain" description="B30.2/SPRY" evidence="13">
    <location>
        <begin position="512"/>
        <end position="707"/>
    </location>
</feature>
<accession>A0A4U1EJT5</accession>
<dbReference type="SUPFAM" id="SSF49899">
    <property type="entry name" value="Concanavalin A-like lectins/glucanases"/>
    <property type="match status" value="3"/>
</dbReference>
<dbReference type="SMART" id="SM00589">
    <property type="entry name" value="PRY"/>
    <property type="match status" value="3"/>
</dbReference>
<dbReference type="SMART" id="SM00409">
    <property type="entry name" value="IG"/>
    <property type="match status" value="2"/>
</dbReference>
<evidence type="ECO:0000256" key="3">
    <source>
        <dbReference type="ARBA" id="ARBA00022692"/>
    </source>
</evidence>
<evidence type="ECO:0000256" key="10">
    <source>
        <dbReference type="SAM" id="Coils"/>
    </source>
</evidence>
<feature type="domain" description="Ig-like" evidence="14">
    <location>
        <begin position="421"/>
        <end position="493"/>
    </location>
</feature>
<feature type="domain" description="B30.2/SPRY" evidence="13">
    <location>
        <begin position="69"/>
        <end position="271"/>
    </location>
</feature>
<keyword evidence="4" id="KW-0732">Signal</keyword>
<feature type="region of interest" description="Disordered" evidence="11">
    <location>
        <begin position="1333"/>
        <end position="1368"/>
    </location>
</feature>
<dbReference type="PANTHER" id="PTHR24100">
    <property type="entry name" value="BUTYROPHILIN"/>
    <property type="match status" value="1"/>
</dbReference>
<dbReference type="InterPro" id="IPR006574">
    <property type="entry name" value="PRY"/>
</dbReference>
<protein>
    <recommendedName>
        <fullName evidence="17">Butyrophilin subfamily 2 member A2</fullName>
    </recommendedName>
</protein>
<dbReference type="InterPro" id="IPR003599">
    <property type="entry name" value="Ig_sub"/>
</dbReference>
<feature type="coiled-coil region" evidence="10">
    <location>
        <begin position="1095"/>
        <end position="1138"/>
    </location>
</feature>
<evidence type="ECO:0000256" key="2">
    <source>
        <dbReference type="ARBA" id="ARBA00007591"/>
    </source>
</evidence>
<dbReference type="InterPro" id="IPR007110">
    <property type="entry name" value="Ig-like_dom"/>
</dbReference>
<dbReference type="InterPro" id="IPR013783">
    <property type="entry name" value="Ig-like_fold"/>
</dbReference>
<evidence type="ECO:0000256" key="5">
    <source>
        <dbReference type="ARBA" id="ARBA00022989"/>
    </source>
</evidence>
<evidence type="ECO:0000259" key="14">
    <source>
        <dbReference type="PROSITE" id="PS50835"/>
    </source>
</evidence>
<feature type="transmembrane region" description="Helical" evidence="12">
    <location>
        <begin position="262"/>
        <end position="281"/>
    </location>
</feature>
<dbReference type="Pfam" id="PF00622">
    <property type="entry name" value="SPRY"/>
    <property type="match status" value="3"/>
</dbReference>
<keyword evidence="8" id="KW-0325">Glycoprotein</keyword>
<comment type="similarity">
    <text evidence="2">Belongs to the immunoglobulin superfamily. BTN/MOG family.</text>
</comment>
<dbReference type="InterPro" id="IPR003877">
    <property type="entry name" value="SPRY_dom"/>
</dbReference>
<dbReference type="FunFam" id="2.60.120.920:FF:000004">
    <property type="entry name" value="Butyrophilin subfamily 1 member A1"/>
    <property type="match status" value="3"/>
</dbReference>
<evidence type="ECO:0000313" key="15">
    <source>
        <dbReference type="EMBL" id="TKC35986.1"/>
    </source>
</evidence>
<comment type="caution">
    <text evidence="15">The sequence shown here is derived from an EMBL/GenBank/DDBJ whole genome shotgun (WGS) entry which is preliminary data.</text>
</comment>
<dbReference type="Proteomes" id="UP000308365">
    <property type="component" value="Unassembled WGS sequence"/>
</dbReference>
<dbReference type="PRINTS" id="PR01407">
    <property type="entry name" value="BUTYPHLNCDUF"/>
</dbReference>
<dbReference type="EMBL" id="RWIC01001395">
    <property type="protein sequence ID" value="TKC35986.1"/>
    <property type="molecule type" value="Genomic_DNA"/>
</dbReference>
<dbReference type="FunFam" id="2.60.40.10:FF:000208">
    <property type="entry name" value="Butyrophilin subfamily 1 member A1"/>
    <property type="match status" value="2"/>
</dbReference>
<feature type="domain" description="Ig-like" evidence="14">
    <location>
        <begin position="870"/>
        <end position="964"/>
    </location>
</feature>
<evidence type="ECO:0000256" key="11">
    <source>
        <dbReference type="SAM" id="MobiDB-lite"/>
    </source>
</evidence>
<evidence type="ECO:0000256" key="4">
    <source>
        <dbReference type="ARBA" id="ARBA00022729"/>
    </source>
</evidence>
<evidence type="ECO:0000259" key="13">
    <source>
        <dbReference type="PROSITE" id="PS50188"/>
    </source>
</evidence>
<keyword evidence="6 12" id="KW-0472">Membrane</keyword>
<dbReference type="GO" id="GO:0005102">
    <property type="term" value="F:signaling receptor binding"/>
    <property type="evidence" value="ECO:0007669"/>
    <property type="project" value="TreeGrafter"/>
</dbReference>
<dbReference type="SMART" id="SM00449">
    <property type="entry name" value="SPRY"/>
    <property type="match status" value="3"/>
</dbReference>